<evidence type="ECO:0000256" key="4">
    <source>
        <dbReference type="ARBA" id="ARBA00022630"/>
    </source>
</evidence>
<dbReference type="GO" id="GO:0046872">
    <property type="term" value="F:metal ion binding"/>
    <property type="evidence" value="ECO:0007669"/>
    <property type="project" value="UniProtKB-UniRule"/>
</dbReference>
<dbReference type="GO" id="GO:0016740">
    <property type="term" value="F:transferase activity"/>
    <property type="evidence" value="ECO:0007669"/>
    <property type="project" value="UniProtKB-UniRule"/>
</dbReference>
<dbReference type="AlphaFoldDB" id="A0A2S5TJI2"/>
<comment type="catalytic activity">
    <reaction evidence="10 11">
        <text>L-threonyl-[protein] + FAD = FMN-L-threonyl-[protein] + AMP + H(+)</text>
        <dbReference type="Rhea" id="RHEA:36847"/>
        <dbReference type="Rhea" id="RHEA-COMP:11060"/>
        <dbReference type="Rhea" id="RHEA-COMP:11061"/>
        <dbReference type="ChEBI" id="CHEBI:15378"/>
        <dbReference type="ChEBI" id="CHEBI:30013"/>
        <dbReference type="ChEBI" id="CHEBI:57692"/>
        <dbReference type="ChEBI" id="CHEBI:74257"/>
        <dbReference type="ChEBI" id="CHEBI:456215"/>
        <dbReference type="EC" id="2.7.1.180"/>
    </reaction>
</comment>
<keyword evidence="14" id="KW-1185">Reference proteome</keyword>
<accession>A0A2S5TJI2</accession>
<keyword evidence="6 11" id="KW-0479">Metal-binding</keyword>
<dbReference type="Pfam" id="PF02424">
    <property type="entry name" value="ApbE"/>
    <property type="match status" value="1"/>
</dbReference>
<proteinExistence type="inferred from homology"/>
<dbReference type="EC" id="2.7.1.180" evidence="2 11"/>
<comment type="caution">
    <text evidence="13">The sequence shown here is derived from an EMBL/GenBank/DDBJ whole genome shotgun (WGS) entry which is preliminary data.</text>
</comment>
<evidence type="ECO:0000256" key="12">
    <source>
        <dbReference type="PIRSR" id="PIRSR006268-2"/>
    </source>
</evidence>
<evidence type="ECO:0000313" key="13">
    <source>
        <dbReference type="EMBL" id="PPE75125.1"/>
    </source>
</evidence>
<evidence type="ECO:0000256" key="3">
    <source>
        <dbReference type="ARBA" id="ARBA00016337"/>
    </source>
</evidence>
<dbReference type="OrthoDB" id="9778595at2"/>
<comment type="cofactor">
    <cofactor evidence="12">
        <name>Mg(2+)</name>
        <dbReference type="ChEBI" id="CHEBI:18420"/>
    </cofactor>
    <cofactor evidence="12">
        <name>Mn(2+)</name>
        <dbReference type="ChEBI" id="CHEBI:29035"/>
    </cofactor>
    <text evidence="12">Magnesium. Can also use manganese.</text>
</comment>
<keyword evidence="4 11" id="KW-0285">Flavoprotein</keyword>
<evidence type="ECO:0000256" key="8">
    <source>
        <dbReference type="ARBA" id="ARBA00022842"/>
    </source>
</evidence>
<dbReference type="InterPro" id="IPR024932">
    <property type="entry name" value="ApbE"/>
</dbReference>
<feature type="binding site" evidence="12">
    <location>
        <position position="263"/>
    </location>
    <ligand>
        <name>Mg(2+)</name>
        <dbReference type="ChEBI" id="CHEBI:18420"/>
    </ligand>
</feature>
<keyword evidence="8 11" id="KW-0460">Magnesium</keyword>
<dbReference type="RefSeq" id="WP_104229351.1">
    <property type="nucleotide sequence ID" value="NZ_PSNW01000002.1"/>
</dbReference>
<dbReference type="PANTHER" id="PTHR30040:SF2">
    <property type="entry name" value="FAD:PROTEIN FMN TRANSFERASE"/>
    <property type="match status" value="1"/>
</dbReference>
<dbReference type="PIRSF" id="PIRSF006268">
    <property type="entry name" value="ApbE"/>
    <property type="match status" value="1"/>
</dbReference>
<comment type="similarity">
    <text evidence="1 11">Belongs to the ApbE family.</text>
</comment>
<dbReference type="Gene3D" id="3.10.520.10">
    <property type="entry name" value="ApbE-like domains"/>
    <property type="match status" value="1"/>
</dbReference>
<dbReference type="EMBL" id="PSNW01000002">
    <property type="protein sequence ID" value="PPE75125.1"/>
    <property type="molecule type" value="Genomic_DNA"/>
</dbReference>
<evidence type="ECO:0000256" key="5">
    <source>
        <dbReference type="ARBA" id="ARBA00022679"/>
    </source>
</evidence>
<evidence type="ECO:0000256" key="11">
    <source>
        <dbReference type="PIRNR" id="PIRNR006268"/>
    </source>
</evidence>
<evidence type="ECO:0000256" key="7">
    <source>
        <dbReference type="ARBA" id="ARBA00022827"/>
    </source>
</evidence>
<dbReference type="InterPro" id="IPR003374">
    <property type="entry name" value="ApbE-like_sf"/>
</dbReference>
<evidence type="ECO:0000256" key="10">
    <source>
        <dbReference type="ARBA" id="ARBA00048540"/>
    </source>
</evidence>
<gene>
    <name evidence="13" type="ORF">C3942_05465</name>
</gene>
<evidence type="ECO:0000256" key="1">
    <source>
        <dbReference type="ARBA" id="ARBA00008282"/>
    </source>
</evidence>
<dbReference type="PANTHER" id="PTHR30040">
    <property type="entry name" value="THIAMINE BIOSYNTHESIS LIPOPROTEIN APBE"/>
    <property type="match status" value="1"/>
</dbReference>
<organism evidence="13 14">
    <name type="scientific">Solimonas fluminis</name>
    <dbReference type="NCBI Taxonomy" id="2086571"/>
    <lineage>
        <taxon>Bacteria</taxon>
        <taxon>Pseudomonadati</taxon>
        <taxon>Pseudomonadota</taxon>
        <taxon>Gammaproteobacteria</taxon>
        <taxon>Nevskiales</taxon>
        <taxon>Nevskiaceae</taxon>
        <taxon>Solimonas</taxon>
    </lineage>
</organism>
<keyword evidence="5 11" id="KW-0808">Transferase</keyword>
<reference evidence="13 14" key="1">
    <citation type="submission" date="2018-02" db="EMBL/GenBank/DDBJ databases">
        <title>Genome sequencing of Solimonas sp. HR-BB.</title>
        <authorList>
            <person name="Lee Y."/>
            <person name="Jeon C.O."/>
        </authorList>
    </citation>
    <scope>NUCLEOTIDE SEQUENCE [LARGE SCALE GENOMIC DNA]</scope>
    <source>
        <strain evidence="13 14">HR-BB</strain>
    </source>
</reference>
<feature type="binding site" evidence="12">
    <location>
        <position position="147"/>
    </location>
    <ligand>
        <name>Mg(2+)</name>
        <dbReference type="ChEBI" id="CHEBI:18420"/>
    </ligand>
</feature>
<dbReference type="Proteomes" id="UP000238220">
    <property type="component" value="Unassembled WGS sequence"/>
</dbReference>
<evidence type="ECO:0000256" key="2">
    <source>
        <dbReference type="ARBA" id="ARBA00011955"/>
    </source>
</evidence>
<protein>
    <recommendedName>
        <fullName evidence="3 11">FAD:protein FMN transferase</fullName>
        <ecNumber evidence="2 11">2.7.1.180</ecNumber>
    </recommendedName>
    <alternativeName>
        <fullName evidence="9 11">Flavin transferase</fullName>
    </alternativeName>
</protein>
<evidence type="ECO:0000256" key="9">
    <source>
        <dbReference type="ARBA" id="ARBA00031306"/>
    </source>
</evidence>
<evidence type="ECO:0000256" key="6">
    <source>
        <dbReference type="ARBA" id="ARBA00022723"/>
    </source>
</evidence>
<evidence type="ECO:0000313" key="14">
    <source>
        <dbReference type="Proteomes" id="UP000238220"/>
    </source>
</evidence>
<name>A0A2S5TJI2_9GAMM</name>
<dbReference type="SUPFAM" id="SSF143631">
    <property type="entry name" value="ApbE-like"/>
    <property type="match status" value="1"/>
</dbReference>
<sequence length="304" mass="32601">MRFQHFSFHAMGGPCSLQLFAPDDAQLRRAAAAAQAEVLRIEAKYSRYREDSVVSRINASAGNAQGTEVDPETAALLDYAAAAHEQSDGLFDATSGVLRRAWDFKARRLPQQSQLDALLPLVGWDKLRWERPRLVLPLPGMELDFGGFGKEYAADRAAAALAASGVHHALVELGGDIRVLGPQPDGAPWRVGIRHPRAPDLPVAGVELRGGAIASSGDYERYFELAGRRYSHILDPRSGWPIQGLASVSVLAEQCLVAGTATTIAMLKGEQGRAWLEELGLPWMTVDAGGMVEGSIAIAAADPA</sequence>
<keyword evidence="7 11" id="KW-0274">FAD</keyword>